<feature type="domain" description="Histidine kinase" evidence="10">
    <location>
        <begin position="107"/>
        <end position="319"/>
    </location>
</feature>
<keyword evidence="12" id="KW-1185">Reference proteome</keyword>
<keyword evidence="4" id="KW-0808">Transferase</keyword>
<evidence type="ECO:0000256" key="9">
    <source>
        <dbReference type="SAM" id="Phobius"/>
    </source>
</evidence>
<reference evidence="11 12" key="1">
    <citation type="submission" date="2019-08" db="EMBL/GenBank/DDBJ databases">
        <title>Bradymonadales sp. TMQ4.</title>
        <authorList>
            <person name="Liang Q."/>
        </authorList>
    </citation>
    <scope>NUCLEOTIDE SEQUENCE [LARGE SCALE GENOMIC DNA]</scope>
    <source>
        <strain evidence="11 12">TMQ4</strain>
    </source>
</reference>
<evidence type="ECO:0000256" key="2">
    <source>
        <dbReference type="ARBA" id="ARBA00012438"/>
    </source>
</evidence>
<dbReference type="InterPro" id="IPR036890">
    <property type="entry name" value="HATPase_C_sf"/>
</dbReference>
<protein>
    <recommendedName>
        <fullName evidence="2">histidine kinase</fullName>
        <ecNumber evidence="2">2.7.13.3</ecNumber>
    </recommendedName>
</protein>
<dbReference type="Pfam" id="PF02518">
    <property type="entry name" value="HATPase_c"/>
    <property type="match status" value="1"/>
</dbReference>
<evidence type="ECO:0000256" key="7">
    <source>
        <dbReference type="ARBA" id="ARBA00022840"/>
    </source>
</evidence>
<evidence type="ECO:0000256" key="1">
    <source>
        <dbReference type="ARBA" id="ARBA00000085"/>
    </source>
</evidence>
<dbReference type="InterPro" id="IPR005467">
    <property type="entry name" value="His_kinase_dom"/>
</dbReference>
<keyword evidence="7" id="KW-0067">ATP-binding</keyword>
<feature type="transmembrane region" description="Helical" evidence="9">
    <location>
        <begin position="53"/>
        <end position="75"/>
    </location>
</feature>
<dbReference type="InterPro" id="IPR003594">
    <property type="entry name" value="HATPase_dom"/>
</dbReference>
<evidence type="ECO:0000256" key="4">
    <source>
        <dbReference type="ARBA" id="ARBA00022679"/>
    </source>
</evidence>
<sequence>MMPSSLNAILRPARIATMLSLGYLLPSLFYIFASSTLTSDITSDPETAANIEMLKGSLFVIVSAMLIGGLSYWMLNLVQRRQSDSQRLREALLSAERRATTGLLSASVAHDARNELAVLKSNHQVLVRNPNLSPEDLEDLYNDQALAIERLEALTNRLVQNCRSSIGNSSQQANISELIRQATTALRTHTKLRNVDLRRTLPDELLLKTFPILIHQIVINLVLNAAEAIDAADVKEGVVEVIARSEEDQVIIEVHDNGPGIPEDLREAIFDAFVSTKAEGNGLGLISVRACALSHEGDVEIGTSPLGGALVRVTLNPVGDAPFDSSRFRRAILAASA</sequence>
<dbReference type="AlphaFoldDB" id="A0A5C6X8V0"/>
<proteinExistence type="predicted"/>
<evidence type="ECO:0000256" key="8">
    <source>
        <dbReference type="ARBA" id="ARBA00023012"/>
    </source>
</evidence>
<keyword evidence="6 11" id="KW-0418">Kinase</keyword>
<keyword evidence="9" id="KW-1133">Transmembrane helix</keyword>
<dbReference type="CDD" id="cd00075">
    <property type="entry name" value="HATPase"/>
    <property type="match status" value="1"/>
</dbReference>
<dbReference type="GO" id="GO:0005524">
    <property type="term" value="F:ATP binding"/>
    <property type="evidence" value="ECO:0007669"/>
    <property type="project" value="UniProtKB-KW"/>
</dbReference>
<dbReference type="PANTHER" id="PTHR43065:SF10">
    <property type="entry name" value="PEROXIDE STRESS-ACTIVATED HISTIDINE KINASE MAK3"/>
    <property type="match status" value="1"/>
</dbReference>
<dbReference type="Proteomes" id="UP000321412">
    <property type="component" value="Unassembled WGS sequence"/>
</dbReference>
<keyword evidence="5" id="KW-0547">Nucleotide-binding</keyword>
<keyword evidence="9" id="KW-0472">Membrane</keyword>
<keyword evidence="9" id="KW-0812">Transmembrane</keyword>
<evidence type="ECO:0000259" key="10">
    <source>
        <dbReference type="PROSITE" id="PS50109"/>
    </source>
</evidence>
<feature type="transmembrane region" description="Helical" evidence="9">
    <location>
        <begin position="12"/>
        <end position="33"/>
    </location>
</feature>
<evidence type="ECO:0000256" key="5">
    <source>
        <dbReference type="ARBA" id="ARBA00022741"/>
    </source>
</evidence>
<dbReference type="EC" id="2.7.13.3" evidence="2"/>
<dbReference type="OrthoDB" id="9815202at2"/>
<dbReference type="PROSITE" id="PS50109">
    <property type="entry name" value="HIS_KIN"/>
    <property type="match status" value="1"/>
</dbReference>
<dbReference type="Gene3D" id="1.10.287.130">
    <property type="match status" value="1"/>
</dbReference>
<dbReference type="Gene3D" id="3.30.565.10">
    <property type="entry name" value="Histidine kinase-like ATPase, C-terminal domain"/>
    <property type="match status" value="1"/>
</dbReference>
<evidence type="ECO:0000256" key="3">
    <source>
        <dbReference type="ARBA" id="ARBA00022553"/>
    </source>
</evidence>
<comment type="caution">
    <text evidence="11">The sequence shown here is derived from an EMBL/GenBank/DDBJ whole genome shotgun (WGS) entry which is preliminary data.</text>
</comment>
<dbReference type="PANTHER" id="PTHR43065">
    <property type="entry name" value="SENSOR HISTIDINE KINASE"/>
    <property type="match status" value="1"/>
</dbReference>
<dbReference type="GO" id="GO:0000160">
    <property type="term" value="P:phosphorelay signal transduction system"/>
    <property type="evidence" value="ECO:0007669"/>
    <property type="project" value="UniProtKB-KW"/>
</dbReference>
<dbReference type="InterPro" id="IPR004358">
    <property type="entry name" value="Sig_transdc_His_kin-like_C"/>
</dbReference>
<evidence type="ECO:0000313" key="12">
    <source>
        <dbReference type="Proteomes" id="UP000321412"/>
    </source>
</evidence>
<dbReference type="SMART" id="SM00387">
    <property type="entry name" value="HATPase_c"/>
    <property type="match status" value="1"/>
</dbReference>
<dbReference type="SUPFAM" id="SSF55874">
    <property type="entry name" value="ATPase domain of HSP90 chaperone/DNA topoisomerase II/histidine kinase"/>
    <property type="match status" value="1"/>
</dbReference>
<evidence type="ECO:0000256" key="6">
    <source>
        <dbReference type="ARBA" id="ARBA00022777"/>
    </source>
</evidence>
<organism evidence="11 12">
    <name type="scientific">Lujinxingia vulgaris</name>
    <dbReference type="NCBI Taxonomy" id="2600176"/>
    <lineage>
        <taxon>Bacteria</taxon>
        <taxon>Deltaproteobacteria</taxon>
        <taxon>Bradymonadales</taxon>
        <taxon>Lujinxingiaceae</taxon>
        <taxon>Lujinxingia</taxon>
    </lineage>
</organism>
<dbReference type="EMBL" id="VOSM01000008">
    <property type="protein sequence ID" value="TXD35591.1"/>
    <property type="molecule type" value="Genomic_DNA"/>
</dbReference>
<dbReference type="GO" id="GO:0004673">
    <property type="term" value="F:protein histidine kinase activity"/>
    <property type="evidence" value="ECO:0007669"/>
    <property type="project" value="UniProtKB-EC"/>
</dbReference>
<evidence type="ECO:0000313" key="11">
    <source>
        <dbReference type="EMBL" id="TXD35591.1"/>
    </source>
</evidence>
<comment type="catalytic activity">
    <reaction evidence="1">
        <text>ATP + protein L-histidine = ADP + protein N-phospho-L-histidine.</text>
        <dbReference type="EC" id="2.7.13.3"/>
    </reaction>
</comment>
<gene>
    <name evidence="11" type="ORF">FRC98_15390</name>
</gene>
<name>A0A5C6X8V0_9DELT</name>
<keyword evidence="3" id="KW-0597">Phosphoprotein</keyword>
<dbReference type="PRINTS" id="PR00344">
    <property type="entry name" value="BCTRLSENSOR"/>
</dbReference>
<keyword evidence="8" id="KW-0902">Two-component regulatory system</keyword>
<accession>A0A5C6X8V0</accession>